<accession>A0A6A5HQX5</accession>
<evidence type="ECO:0000313" key="2">
    <source>
        <dbReference type="Proteomes" id="UP000483820"/>
    </source>
</evidence>
<dbReference type="Proteomes" id="UP000483820">
    <property type="component" value="Chromosome I"/>
</dbReference>
<organism evidence="1 2">
    <name type="scientific">Caenorhabditis remanei</name>
    <name type="common">Caenorhabditis vulgaris</name>
    <dbReference type="NCBI Taxonomy" id="31234"/>
    <lineage>
        <taxon>Eukaryota</taxon>
        <taxon>Metazoa</taxon>
        <taxon>Ecdysozoa</taxon>
        <taxon>Nematoda</taxon>
        <taxon>Chromadorea</taxon>
        <taxon>Rhabditida</taxon>
        <taxon>Rhabditina</taxon>
        <taxon>Rhabditomorpha</taxon>
        <taxon>Rhabditoidea</taxon>
        <taxon>Rhabditidae</taxon>
        <taxon>Peloderinae</taxon>
        <taxon>Caenorhabditis</taxon>
    </lineage>
</organism>
<name>A0A6A5HQX5_CAERE</name>
<dbReference type="CTD" id="78773201"/>
<proteinExistence type="predicted"/>
<sequence>MSDKSDRMQSHDKHWLLFQSKYIHQYSEVFHVATIGKEPNEFGDPIPVQQLLGRLDLSHVSVFDPRWCLHVARRQL</sequence>
<comment type="caution">
    <text evidence="1">The sequence shown here is derived from an EMBL/GenBank/DDBJ whole genome shotgun (WGS) entry which is preliminary data.</text>
</comment>
<dbReference type="RefSeq" id="XP_053591384.1">
    <property type="nucleotide sequence ID" value="XM_053722739.1"/>
</dbReference>
<dbReference type="GeneID" id="78773201"/>
<gene>
    <name evidence="1" type="ORF">GCK72_000899</name>
</gene>
<dbReference type="KEGG" id="crq:GCK72_000899"/>
<protein>
    <submittedName>
        <fullName evidence="1">Uncharacterized protein</fullName>
    </submittedName>
</protein>
<dbReference type="EMBL" id="WUAV01000001">
    <property type="protein sequence ID" value="KAF1769086.1"/>
    <property type="molecule type" value="Genomic_DNA"/>
</dbReference>
<dbReference type="AlphaFoldDB" id="A0A6A5HQX5"/>
<reference evidence="1 2" key="1">
    <citation type="submission" date="2019-12" db="EMBL/GenBank/DDBJ databases">
        <title>Chromosome-level assembly of the Caenorhabditis remanei genome.</title>
        <authorList>
            <person name="Teterina A.A."/>
            <person name="Willis J.H."/>
            <person name="Phillips P.C."/>
        </authorList>
    </citation>
    <scope>NUCLEOTIDE SEQUENCE [LARGE SCALE GENOMIC DNA]</scope>
    <source>
        <strain evidence="1 2">PX506</strain>
        <tissue evidence="1">Whole organism</tissue>
    </source>
</reference>
<evidence type="ECO:0000313" key="1">
    <source>
        <dbReference type="EMBL" id="KAF1769086.1"/>
    </source>
</evidence>